<dbReference type="STRING" id="4155.A0A022S215"/>
<dbReference type="AlphaFoldDB" id="A0A022S215"/>
<dbReference type="EMBL" id="KI630190">
    <property type="protein sequence ID" value="EYU45305.1"/>
    <property type="molecule type" value="Genomic_DNA"/>
</dbReference>
<evidence type="ECO:0000256" key="1">
    <source>
        <dbReference type="SAM" id="Phobius"/>
    </source>
</evidence>
<evidence type="ECO:0008006" key="4">
    <source>
        <dbReference type="Google" id="ProtNLM"/>
    </source>
</evidence>
<keyword evidence="3" id="KW-1185">Reference proteome</keyword>
<feature type="transmembrane region" description="Helical" evidence="1">
    <location>
        <begin position="49"/>
        <end position="74"/>
    </location>
</feature>
<evidence type="ECO:0000313" key="3">
    <source>
        <dbReference type="Proteomes" id="UP000030748"/>
    </source>
</evidence>
<keyword evidence="1" id="KW-0812">Transmembrane</keyword>
<sequence length="338" mass="37293">MIDPASLASPPYISPSPSPYPPPLNSDTVASDLSILFNSFPVPKLVFDIVTLSFIAGLLLLCLIASAFIIQIQIKSRRAHHLQEFNSLWILRSLLVSLASLWAVNEILRLPLLGKRHIYPFLPSITLQQQDNFCKIHAVLSLGFFEPGFLITLLFLVNVSIKKRNPRQTRSLVTVFILSSPMMLSNIFFVYFSPFEAQMPKFMHGSSVLSADKLGNRMVLCTYPFFSFLIFAAFTAVYAVAFLFSCWRVMAVVINKQIGNRINALASAVMVALPNVVYGCLVLAVFLCIAGSMAVGIFLLVVKPIREALETGGNCCRWNLNGSLRRPAGDGEEGAGIQ</sequence>
<feature type="transmembrane region" description="Helical" evidence="1">
    <location>
        <begin position="225"/>
        <end position="246"/>
    </location>
</feature>
<keyword evidence="1" id="KW-1133">Transmembrane helix</keyword>
<reference evidence="2 3" key="1">
    <citation type="journal article" date="2013" name="Proc. Natl. Acad. Sci. U.S.A.">
        <title>Fine-scale variation in meiotic recombination in Mimulus inferred from population shotgun sequencing.</title>
        <authorList>
            <person name="Hellsten U."/>
            <person name="Wright K.M."/>
            <person name="Jenkins J."/>
            <person name="Shu S."/>
            <person name="Yuan Y."/>
            <person name="Wessler S.R."/>
            <person name="Schmutz J."/>
            <person name="Willis J.H."/>
            <person name="Rokhsar D.S."/>
        </authorList>
    </citation>
    <scope>NUCLEOTIDE SEQUENCE [LARGE SCALE GENOMIC DNA]</scope>
    <source>
        <strain evidence="3">cv. DUN x IM62</strain>
    </source>
</reference>
<feature type="transmembrane region" description="Helical" evidence="1">
    <location>
        <begin position="86"/>
        <end position="104"/>
    </location>
</feature>
<dbReference type="Proteomes" id="UP000030748">
    <property type="component" value="Unassembled WGS sequence"/>
</dbReference>
<feature type="transmembrane region" description="Helical" evidence="1">
    <location>
        <begin position="283"/>
        <end position="302"/>
    </location>
</feature>
<protein>
    <recommendedName>
        <fullName evidence="4">G-protein coupled receptors family 1 profile domain-containing protein</fullName>
    </recommendedName>
</protein>
<accession>A0A022S215</accession>
<name>A0A022S215_ERYGU</name>
<dbReference type="PANTHER" id="PTHR34116">
    <property type="entry name" value="PLASMINOGEN ACTIVATOR INHIBITOR"/>
    <property type="match status" value="1"/>
</dbReference>
<feature type="transmembrane region" description="Helical" evidence="1">
    <location>
        <begin position="136"/>
        <end position="159"/>
    </location>
</feature>
<feature type="transmembrane region" description="Helical" evidence="1">
    <location>
        <begin position="171"/>
        <end position="192"/>
    </location>
</feature>
<gene>
    <name evidence="2" type="ORF">MIMGU_mgv1a009570mg</name>
</gene>
<evidence type="ECO:0000313" key="2">
    <source>
        <dbReference type="EMBL" id="EYU45305.1"/>
    </source>
</evidence>
<organism evidence="2 3">
    <name type="scientific">Erythranthe guttata</name>
    <name type="common">Yellow monkey flower</name>
    <name type="synonym">Mimulus guttatus</name>
    <dbReference type="NCBI Taxonomy" id="4155"/>
    <lineage>
        <taxon>Eukaryota</taxon>
        <taxon>Viridiplantae</taxon>
        <taxon>Streptophyta</taxon>
        <taxon>Embryophyta</taxon>
        <taxon>Tracheophyta</taxon>
        <taxon>Spermatophyta</taxon>
        <taxon>Magnoliopsida</taxon>
        <taxon>eudicotyledons</taxon>
        <taxon>Gunneridae</taxon>
        <taxon>Pentapetalae</taxon>
        <taxon>asterids</taxon>
        <taxon>lamiids</taxon>
        <taxon>Lamiales</taxon>
        <taxon>Phrymaceae</taxon>
        <taxon>Erythranthe</taxon>
    </lineage>
</organism>
<dbReference type="eggNOG" id="ENOG502R9CB">
    <property type="taxonomic scope" value="Eukaryota"/>
</dbReference>
<proteinExistence type="predicted"/>
<keyword evidence="1" id="KW-0472">Membrane</keyword>
<dbReference type="PANTHER" id="PTHR34116:SF9">
    <property type="entry name" value="OS08G0346600 PROTEIN"/>
    <property type="match status" value="1"/>
</dbReference>